<dbReference type="InterPro" id="IPR012471">
    <property type="entry name" value="DUF1690"/>
</dbReference>
<comment type="caution">
    <text evidence="1">The sequence shown here is derived from an EMBL/GenBank/DDBJ whole genome shotgun (WGS) entry which is preliminary data.</text>
</comment>
<organism evidence="1 2">
    <name type="scientific">Ogataea polymorpha</name>
    <dbReference type="NCBI Taxonomy" id="460523"/>
    <lineage>
        <taxon>Eukaryota</taxon>
        <taxon>Fungi</taxon>
        <taxon>Dikarya</taxon>
        <taxon>Ascomycota</taxon>
        <taxon>Saccharomycotina</taxon>
        <taxon>Pichiomycetes</taxon>
        <taxon>Pichiales</taxon>
        <taxon>Pichiaceae</taxon>
        <taxon>Ogataea</taxon>
    </lineage>
</organism>
<evidence type="ECO:0000313" key="2">
    <source>
        <dbReference type="Proteomes" id="UP000788993"/>
    </source>
</evidence>
<name>A0A1B7SDM7_9ASCO</name>
<evidence type="ECO:0000313" key="1">
    <source>
        <dbReference type="EMBL" id="KAH3667685.1"/>
    </source>
</evidence>
<dbReference type="GO" id="GO:0044284">
    <property type="term" value="C:mitochondrial crista junction"/>
    <property type="evidence" value="ECO:0007669"/>
    <property type="project" value="EnsemblFungi"/>
</dbReference>
<dbReference type="Pfam" id="PF07956">
    <property type="entry name" value="DUF1690"/>
    <property type="match status" value="1"/>
</dbReference>
<dbReference type="AlphaFoldDB" id="A0A1B7SDM7"/>
<dbReference type="GO" id="GO:0061617">
    <property type="term" value="C:MICOS complex"/>
    <property type="evidence" value="ECO:0007669"/>
    <property type="project" value="EnsemblFungi"/>
</dbReference>
<dbReference type="Proteomes" id="UP000788993">
    <property type="component" value="Unassembled WGS sequence"/>
</dbReference>
<sequence length="141" mass="15612">MSSRTFYPQTPVEFNSSLISSLDSSAETNYSRQQASAQVVEREVSKKLKELENNKLAKLDTKLSSLLLPNEDQGLSVASVNEQLNKAAESLKKLNDAKPVKSKALVDAETAVANCIKSNKDKPLNCWDEVEHFKQLAKNTN</sequence>
<dbReference type="EMBL" id="JAEUBD010001062">
    <property type="protein sequence ID" value="KAH3667685.1"/>
    <property type="molecule type" value="Genomic_DNA"/>
</dbReference>
<keyword evidence="2" id="KW-1185">Reference proteome</keyword>
<proteinExistence type="predicted"/>
<reference evidence="1" key="1">
    <citation type="journal article" date="2021" name="Open Biol.">
        <title>Shared evolutionary footprints suggest mitochondrial oxidative damage underlies multiple complex I losses in fungi.</title>
        <authorList>
            <person name="Schikora-Tamarit M.A."/>
            <person name="Marcet-Houben M."/>
            <person name="Nosek J."/>
            <person name="Gabaldon T."/>
        </authorList>
    </citation>
    <scope>NUCLEOTIDE SEQUENCE</scope>
    <source>
        <strain evidence="1">NCAIM Y.01608</strain>
    </source>
</reference>
<protein>
    <submittedName>
        <fullName evidence="1">Uncharacterized protein</fullName>
    </submittedName>
</protein>
<dbReference type="GO" id="GO:0042407">
    <property type="term" value="P:cristae formation"/>
    <property type="evidence" value="ECO:0007669"/>
    <property type="project" value="EnsemblFungi"/>
</dbReference>
<gene>
    <name evidence="1" type="ORF">OGATHE_003208</name>
</gene>
<dbReference type="OrthoDB" id="5544375at2759"/>
<reference evidence="1" key="2">
    <citation type="submission" date="2021-01" db="EMBL/GenBank/DDBJ databases">
        <authorList>
            <person name="Schikora-Tamarit M.A."/>
        </authorList>
    </citation>
    <scope>NUCLEOTIDE SEQUENCE</scope>
    <source>
        <strain evidence="1">NCAIM Y.01608</strain>
    </source>
</reference>
<dbReference type="RefSeq" id="XP_018209532.1">
    <property type="nucleotide sequence ID" value="XM_018352993.1"/>
</dbReference>
<accession>A0A1B7SDM7</accession>